<dbReference type="EMBL" id="PTRA01000010">
    <property type="protein sequence ID" value="PQA53194.1"/>
    <property type="molecule type" value="Genomic_DNA"/>
</dbReference>
<sequence length="204" mass="23380">MKKLWVTLLLGLGSGSLQAQSDEIQQLLLNVEKLAQLKEILSDLERGYTLLESGYTTIKNLAQGNFKLHEAFLNQLLEVSPAVQNYARVAQLLSQQRQLLSEMQTARAQLGPGITASERAYVGRVYTRLYEESFKNLESLTLVLTAQQLRMSDQERLAAIDRLFERGQAQLVFLRQFKGQVAVLALSRRRETQQIQRLFQWYHP</sequence>
<keyword evidence="3" id="KW-1185">Reference proteome</keyword>
<protein>
    <recommendedName>
        <fullName evidence="4">TerB family tellurite resistance protein</fullName>
    </recommendedName>
</protein>
<accession>A0A2S7IEK5</accession>
<evidence type="ECO:0008006" key="4">
    <source>
        <dbReference type="Google" id="ProtNLM"/>
    </source>
</evidence>
<proteinExistence type="predicted"/>
<keyword evidence="1" id="KW-0732">Signal</keyword>
<evidence type="ECO:0000256" key="1">
    <source>
        <dbReference type="SAM" id="SignalP"/>
    </source>
</evidence>
<gene>
    <name evidence="2" type="ORF">C5O19_25020</name>
</gene>
<dbReference type="RefSeq" id="WP_104716108.1">
    <property type="nucleotide sequence ID" value="NZ_PTRA01000010.1"/>
</dbReference>
<name>A0A2S7IEK5_9BACT</name>
<dbReference type="Proteomes" id="UP000239590">
    <property type="component" value="Unassembled WGS sequence"/>
</dbReference>
<evidence type="ECO:0000313" key="3">
    <source>
        <dbReference type="Proteomes" id="UP000239590"/>
    </source>
</evidence>
<reference evidence="3" key="1">
    <citation type="submission" date="2018-02" db="EMBL/GenBank/DDBJ databases">
        <title>Genome sequencing of Solimonas sp. HR-BB.</title>
        <authorList>
            <person name="Lee Y."/>
            <person name="Jeon C.O."/>
        </authorList>
    </citation>
    <scope>NUCLEOTIDE SEQUENCE [LARGE SCALE GENOMIC DNA]</scope>
    <source>
        <strain evidence="3">HR-U</strain>
    </source>
</reference>
<evidence type="ECO:0000313" key="2">
    <source>
        <dbReference type="EMBL" id="PQA53194.1"/>
    </source>
</evidence>
<comment type="caution">
    <text evidence="2">The sequence shown here is derived from an EMBL/GenBank/DDBJ whole genome shotgun (WGS) entry which is preliminary data.</text>
</comment>
<dbReference type="AlphaFoldDB" id="A0A2S7IEK5"/>
<feature type="chain" id="PRO_5015529765" description="TerB family tellurite resistance protein" evidence="1">
    <location>
        <begin position="20"/>
        <end position="204"/>
    </location>
</feature>
<dbReference type="OrthoDB" id="826958at2"/>
<organism evidence="2 3">
    <name type="scientific">Siphonobacter curvatus</name>
    <dbReference type="NCBI Taxonomy" id="2094562"/>
    <lineage>
        <taxon>Bacteria</taxon>
        <taxon>Pseudomonadati</taxon>
        <taxon>Bacteroidota</taxon>
        <taxon>Cytophagia</taxon>
        <taxon>Cytophagales</taxon>
        <taxon>Cytophagaceae</taxon>
        <taxon>Siphonobacter</taxon>
    </lineage>
</organism>
<feature type="signal peptide" evidence="1">
    <location>
        <begin position="1"/>
        <end position="19"/>
    </location>
</feature>